<dbReference type="SUPFAM" id="SSF51445">
    <property type="entry name" value="(Trans)glycosidases"/>
    <property type="match status" value="1"/>
</dbReference>
<feature type="chain" id="PRO_5013031397" description="N,O-diacetylmuramidase" evidence="14">
    <location>
        <begin position="23"/>
        <end position="236"/>
    </location>
</feature>
<dbReference type="SMART" id="SM00641">
    <property type="entry name" value="Glyco_25"/>
    <property type="match status" value="1"/>
</dbReference>
<accession>A0A232LMC6</accession>
<evidence type="ECO:0000256" key="8">
    <source>
        <dbReference type="ARBA" id="ARBA00022801"/>
    </source>
</evidence>
<dbReference type="PANTHER" id="PTHR34135">
    <property type="entry name" value="LYSOZYME"/>
    <property type="match status" value="1"/>
</dbReference>
<comment type="function">
    <text evidence="11">This enzyme has both lysozyme (acetylmuramidase) and diacetylmuramidase activities.</text>
</comment>
<comment type="similarity">
    <text evidence="3">Belongs to the glycosyl hydrolase 25 family.</text>
</comment>
<organism evidence="15 16">
    <name type="scientific">Elaphomyces granulatus</name>
    <dbReference type="NCBI Taxonomy" id="519963"/>
    <lineage>
        <taxon>Eukaryota</taxon>
        <taxon>Fungi</taxon>
        <taxon>Dikarya</taxon>
        <taxon>Ascomycota</taxon>
        <taxon>Pezizomycotina</taxon>
        <taxon>Eurotiomycetes</taxon>
        <taxon>Eurotiomycetidae</taxon>
        <taxon>Eurotiales</taxon>
        <taxon>Elaphomycetaceae</taxon>
        <taxon>Elaphomyces</taxon>
    </lineage>
</organism>
<feature type="signal peptide" evidence="14">
    <location>
        <begin position="1"/>
        <end position="22"/>
    </location>
</feature>
<keyword evidence="5" id="KW-0964">Secreted</keyword>
<keyword evidence="16" id="KW-1185">Reference proteome</keyword>
<evidence type="ECO:0000256" key="2">
    <source>
        <dbReference type="ARBA" id="ARBA00004613"/>
    </source>
</evidence>
<evidence type="ECO:0000313" key="16">
    <source>
        <dbReference type="Proteomes" id="UP000243515"/>
    </source>
</evidence>
<dbReference type="GO" id="GO:0016998">
    <property type="term" value="P:cell wall macromolecule catabolic process"/>
    <property type="evidence" value="ECO:0007669"/>
    <property type="project" value="InterPro"/>
</dbReference>
<evidence type="ECO:0000256" key="14">
    <source>
        <dbReference type="SAM" id="SignalP"/>
    </source>
</evidence>
<sequence length="236" mass="26099">MKFTLACLITTIGLSVAAPAESSPEARSGTVQGFDISGYQTNVNFGAAYQSGARFVIIKATEGLTYKSPEFNTQYTGATKAHFIRGGYHFARPDVSSGRQQAEYFAKNGGGWSGDGITLPGMLDIESYANKPECYGLSRSAMVAWIRDFADTYHQLTSRYPMIYTGYYWWKDCTGNSNAFRSTSPLVLANYNSKPTPVPGDWPFYTIWQYNDHYKYGGDSDVFNGDITQLKKLATG</sequence>
<dbReference type="Pfam" id="PF01183">
    <property type="entry name" value="Glyco_hydro_25"/>
    <property type="match status" value="1"/>
</dbReference>
<keyword evidence="7" id="KW-0081">Bacteriolytic enzyme</keyword>
<gene>
    <name evidence="15" type="ORF">Egran_06968</name>
</gene>
<evidence type="ECO:0000256" key="3">
    <source>
        <dbReference type="ARBA" id="ARBA00010646"/>
    </source>
</evidence>
<keyword evidence="9" id="KW-1015">Disulfide bond</keyword>
<evidence type="ECO:0000256" key="6">
    <source>
        <dbReference type="ARBA" id="ARBA00022529"/>
    </source>
</evidence>
<evidence type="ECO:0000256" key="12">
    <source>
        <dbReference type="ARBA" id="ARBA00073159"/>
    </source>
</evidence>
<reference evidence="15 16" key="1">
    <citation type="journal article" date="2015" name="Environ. Microbiol.">
        <title>Metagenome sequence of Elaphomyces granulatus from sporocarp tissue reveals Ascomycota ectomycorrhizal fingerprints of genome expansion and a Proteobacteria-rich microbiome.</title>
        <authorList>
            <person name="Quandt C.A."/>
            <person name="Kohler A."/>
            <person name="Hesse C.N."/>
            <person name="Sharpton T.J."/>
            <person name="Martin F."/>
            <person name="Spatafora J.W."/>
        </authorList>
    </citation>
    <scope>NUCLEOTIDE SEQUENCE [LARGE SCALE GENOMIC DNA]</scope>
    <source>
        <strain evidence="15 16">OSC145934</strain>
    </source>
</reference>
<comment type="caution">
    <text evidence="15">The sequence shown here is derived from an EMBL/GenBank/DDBJ whole genome shotgun (WGS) entry which is preliminary data.</text>
</comment>
<dbReference type="GO" id="GO:0031640">
    <property type="term" value="P:killing of cells of another organism"/>
    <property type="evidence" value="ECO:0007669"/>
    <property type="project" value="UniProtKB-KW"/>
</dbReference>
<evidence type="ECO:0000313" key="15">
    <source>
        <dbReference type="EMBL" id="OXV05264.1"/>
    </source>
</evidence>
<dbReference type="PANTHER" id="PTHR34135:SF2">
    <property type="entry name" value="LYSOZYME"/>
    <property type="match status" value="1"/>
</dbReference>
<comment type="subcellular location">
    <subcellularLocation>
        <location evidence="2">Secreted</location>
    </subcellularLocation>
</comment>
<dbReference type="GO" id="GO:0005576">
    <property type="term" value="C:extracellular region"/>
    <property type="evidence" value="ECO:0007669"/>
    <property type="project" value="UniProtKB-SubCell"/>
</dbReference>
<dbReference type="GO" id="GO:0009253">
    <property type="term" value="P:peptidoglycan catabolic process"/>
    <property type="evidence" value="ECO:0007669"/>
    <property type="project" value="InterPro"/>
</dbReference>
<dbReference type="GO" id="GO:0003796">
    <property type="term" value="F:lysozyme activity"/>
    <property type="evidence" value="ECO:0007669"/>
    <property type="project" value="UniProtKB-EC"/>
</dbReference>
<dbReference type="GO" id="GO:0016052">
    <property type="term" value="P:carbohydrate catabolic process"/>
    <property type="evidence" value="ECO:0007669"/>
    <property type="project" value="TreeGrafter"/>
</dbReference>
<evidence type="ECO:0000256" key="13">
    <source>
        <dbReference type="ARBA" id="ARBA00075474"/>
    </source>
</evidence>
<dbReference type="Gene3D" id="3.20.20.80">
    <property type="entry name" value="Glycosidases"/>
    <property type="match status" value="1"/>
</dbReference>
<dbReference type="EMBL" id="NPHW01007299">
    <property type="protein sequence ID" value="OXV05264.1"/>
    <property type="molecule type" value="Genomic_DNA"/>
</dbReference>
<comment type="catalytic activity">
    <reaction evidence="1">
        <text>Hydrolysis of (1-&gt;4)-beta-linkages between N-acetylmuramic acid and N-acetyl-D-glucosamine residues in a peptidoglycan and between N-acetyl-D-glucosamine residues in chitodextrins.</text>
        <dbReference type="EC" id="3.2.1.17"/>
    </reaction>
</comment>
<dbReference type="EC" id="3.2.1.17" evidence="4"/>
<evidence type="ECO:0000256" key="1">
    <source>
        <dbReference type="ARBA" id="ARBA00000632"/>
    </source>
</evidence>
<protein>
    <recommendedName>
        <fullName evidence="12">N,O-diacetylmuramidase</fullName>
        <ecNumber evidence="4">3.2.1.17</ecNumber>
    </recommendedName>
    <alternativeName>
        <fullName evidence="13">Lysozyme CH</fullName>
    </alternativeName>
</protein>
<keyword evidence="8" id="KW-0378">Hydrolase</keyword>
<evidence type="ECO:0000256" key="10">
    <source>
        <dbReference type="ARBA" id="ARBA00023295"/>
    </source>
</evidence>
<evidence type="ECO:0000256" key="4">
    <source>
        <dbReference type="ARBA" id="ARBA00012732"/>
    </source>
</evidence>
<keyword evidence="10" id="KW-0326">Glycosidase</keyword>
<dbReference type="AlphaFoldDB" id="A0A232LMC6"/>
<dbReference type="PROSITE" id="PS51904">
    <property type="entry name" value="GLYCOSYL_HYDROL_F25_2"/>
    <property type="match status" value="1"/>
</dbReference>
<evidence type="ECO:0000256" key="5">
    <source>
        <dbReference type="ARBA" id="ARBA00022525"/>
    </source>
</evidence>
<dbReference type="Proteomes" id="UP000243515">
    <property type="component" value="Unassembled WGS sequence"/>
</dbReference>
<evidence type="ECO:0000256" key="11">
    <source>
        <dbReference type="ARBA" id="ARBA00055588"/>
    </source>
</evidence>
<keyword evidence="6" id="KW-0929">Antimicrobial</keyword>
<dbReference type="OrthoDB" id="6590422at2759"/>
<name>A0A232LMC6_9EURO</name>
<proteinExistence type="inferred from homology"/>
<dbReference type="InterPro" id="IPR017853">
    <property type="entry name" value="GH"/>
</dbReference>
<dbReference type="InterPro" id="IPR018077">
    <property type="entry name" value="Glyco_hydro_fam25_subgr"/>
</dbReference>
<evidence type="ECO:0000256" key="9">
    <source>
        <dbReference type="ARBA" id="ARBA00023157"/>
    </source>
</evidence>
<dbReference type="FunFam" id="3.20.20.80:FF:000060">
    <property type="entry name" value="Lysozyme M1"/>
    <property type="match status" value="1"/>
</dbReference>
<dbReference type="GO" id="GO:0042742">
    <property type="term" value="P:defense response to bacterium"/>
    <property type="evidence" value="ECO:0007669"/>
    <property type="project" value="UniProtKB-KW"/>
</dbReference>
<keyword evidence="14" id="KW-0732">Signal</keyword>
<evidence type="ECO:0000256" key="7">
    <source>
        <dbReference type="ARBA" id="ARBA00022638"/>
    </source>
</evidence>
<dbReference type="InterPro" id="IPR002053">
    <property type="entry name" value="Glyco_hydro_25"/>
</dbReference>